<keyword evidence="15" id="KW-1185">Reference proteome</keyword>
<comment type="subcellular location">
    <subcellularLocation>
        <location evidence="1">Secreted</location>
    </subcellularLocation>
</comment>
<keyword evidence="7" id="KW-0325">Glycoprotein</keyword>
<evidence type="ECO:0000313" key="15">
    <source>
        <dbReference type="Proteomes" id="UP001521785"/>
    </source>
</evidence>
<dbReference type="InterPro" id="IPR012334">
    <property type="entry name" value="Pectin_lyas_fold"/>
</dbReference>
<keyword evidence="4" id="KW-0732">Signal</keyword>
<keyword evidence="11" id="KW-0624">Polysaccharide degradation</keyword>
<keyword evidence="8" id="KW-0119">Carbohydrate metabolism</keyword>
<evidence type="ECO:0000256" key="2">
    <source>
        <dbReference type="ARBA" id="ARBA00008834"/>
    </source>
</evidence>
<evidence type="ECO:0000256" key="12">
    <source>
        <dbReference type="ARBA" id="ARBA00037278"/>
    </source>
</evidence>
<keyword evidence="9 13" id="KW-0326">Glycosidase</keyword>
<evidence type="ECO:0000256" key="13">
    <source>
        <dbReference type="RuleBase" id="RU361169"/>
    </source>
</evidence>
<dbReference type="Pfam" id="PF00295">
    <property type="entry name" value="Glyco_hydro_28"/>
    <property type="match status" value="1"/>
</dbReference>
<evidence type="ECO:0000256" key="4">
    <source>
        <dbReference type="ARBA" id="ARBA00022729"/>
    </source>
</evidence>
<keyword evidence="3" id="KW-0964">Secreted</keyword>
<reference evidence="14 15" key="1">
    <citation type="submission" date="2024-02" db="EMBL/GenBank/DDBJ databases">
        <title>De novo assembly and annotation of 12 fungi associated with fruit tree decline syndrome in Ontario, Canada.</title>
        <authorList>
            <person name="Sulman M."/>
            <person name="Ellouze W."/>
            <person name="Ilyukhin E."/>
        </authorList>
    </citation>
    <scope>NUCLEOTIDE SEQUENCE [LARGE SCALE GENOMIC DNA]</scope>
    <source>
        <strain evidence="14 15">M42-189</strain>
    </source>
</reference>
<dbReference type="InterPro" id="IPR000743">
    <property type="entry name" value="Glyco_hydro_28"/>
</dbReference>
<keyword evidence="6 13" id="KW-0378">Hydrolase</keyword>
<dbReference type="Gene3D" id="2.160.20.10">
    <property type="entry name" value="Single-stranded right-handed beta-helix, Pectin lyase-like"/>
    <property type="match status" value="1"/>
</dbReference>
<evidence type="ECO:0000256" key="9">
    <source>
        <dbReference type="ARBA" id="ARBA00023295"/>
    </source>
</evidence>
<sequence>MNLIMANVQVADRGPLPDGVTFDMSFSVVARVVELDNKSDGAWVPVTSYTTNVANVNISENQFDTYPVSIASFCVNTGASLQLKAHYKIADVKTAIIRPVSLGIVAQVEENVISFTLDRAVDIMLEINGNKWQALHLLVNTIEAADPEGEAEGVWYFGPGVNNSSAREKISDGRLVVPSNTTIYLASGAFLTAQVIFSDVQNSTIKGPGFICRENYDASTSLMPRELAGGAILIERSQRITVQRVTSLRSFGFSLPIGQGQDIHIDRYRSFSCYGNGDGIDLFCCRSILIENCFLRNSDDTIAIYGHRWNYYGDTQDIRVRNCTLLPDIAHPIQIGTHGNPNDPETFSNIHIHDINILDHCENQMWYQGCISINAADENLIRDVLVEDVRVECITKGQLFNIRVMKNAMWTTAPGCGIYNVTFRNIELDLDRAGIVNPSQILGFDSSRTVENVTFQNLKIGGKLVHNHMQKPRWYMVSDFVPLFANEHVRNLAFELGDSDHET</sequence>
<dbReference type="PANTHER" id="PTHR31736:SF9">
    <property type="entry name" value="ENDO-XYLOGALACTURONAN HYDROLASE A-RELATED"/>
    <property type="match status" value="1"/>
</dbReference>
<keyword evidence="5" id="KW-0677">Repeat</keyword>
<name>A0ABR3R0W6_9PLEO</name>
<evidence type="ECO:0000256" key="3">
    <source>
        <dbReference type="ARBA" id="ARBA00022525"/>
    </source>
</evidence>
<dbReference type="SUPFAM" id="SSF51126">
    <property type="entry name" value="Pectin lyase-like"/>
    <property type="match status" value="1"/>
</dbReference>
<gene>
    <name evidence="14" type="ORF">SLS60_008544</name>
</gene>
<keyword evidence="10" id="KW-0961">Cell wall biogenesis/degradation</keyword>
<evidence type="ECO:0000256" key="11">
    <source>
        <dbReference type="ARBA" id="ARBA00023326"/>
    </source>
</evidence>
<organism evidence="14 15">
    <name type="scientific">Paraconiothyrium brasiliense</name>
    <dbReference type="NCBI Taxonomy" id="300254"/>
    <lineage>
        <taxon>Eukaryota</taxon>
        <taxon>Fungi</taxon>
        <taxon>Dikarya</taxon>
        <taxon>Ascomycota</taxon>
        <taxon>Pezizomycotina</taxon>
        <taxon>Dothideomycetes</taxon>
        <taxon>Pleosporomycetidae</taxon>
        <taxon>Pleosporales</taxon>
        <taxon>Massarineae</taxon>
        <taxon>Didymosphaeriaceae</taxon>
        <taxon>Paraconiothyrium</taxon>
    </lineage>
</organism>
<accession>A0ABR3R0W6</accession>
<proteinExistence type="inferred from homology"/>
<protein>
    <submittedName>
        <fullName evidence="14">Uncharacterized protein</fullName>
    </submittedName>
</protein>
<evidence type="ECO:0000256" key="7">
    <source>
        <dbReference type="ARBA" id="ARBA00023180"/>
    </source>
</evidence>
<dbReference type="InterPro" id="IPR011050">
    <property type="entry name" value="Pectin_lyase_fold/virulence"/>
</dbReference>
<evidence type="ECO:0000256" key="5">
    <source>
        <dbReference type="ARBA" id="ARBA00022737"/>
    </source>
</evidence>
<comment type="similarity">
    <text evidence="2 13">Belongs to the glycosyl hydrolase 28 family.</text>
</comment>
<comment type="caution">
    <text evidence="14">The sequence shown here is derived from an EMBL/GenBank/DDBJ whole genome shotgun (WGS) entry which is preliminary data.</text>
</comment>
<dbReference type="Proteomes" id="UP001521785">
    <property type="component" value="Unassembled WGS sequence"/>
</dbReference>
<evidence type="ECO:0000256" key="1">
    <source>
        <dbReference type="ARBA" id="ARBA00004613"/>
    </source>
</evidence>
<evidence type="ECO:0000256" key="10">
    <source>
        <dbReference type="ARBA" id="ARBA00023316"/>
    </source>
</evidence>
<evidence type="ECO:0000256" key="8">
    <source>
        <dbReference type="ARBA" id="ARBA00023277"/>
    </source>
</evidence>
<dbReference type="EMBL" id="JAKJXO020000012">
    <property type="protein sequence ID" value="KAL1598056.1"/>
    <property type="molecule type" value="Genomic_DNA"/>
</dbReference>
<dbReference type="PANTHER" id="PTHR31736">
    <property type="match status" value="1"/>
</dbReference>
<evidence type="ECO:0000256" key="6">
    <source>
        <dbReference type="ARBA" id="ARBA00022801"/>
    </source>
</evidence>
<comment type="function">
    <text evidence="12">Pectinolytic enzyme involved in the degradation of xylogalacturonan (xga), a galacturonan backbone heavily substituted with xylose, and which is one important component of the hairy regions of pectin. Activity requires a galacturonic acid backbone substituted with xylose.</text>
</comment>
<evidence type="ECO:0000313" key="14">
    <source>
        <dbReference type="EMBL" id="KAL1598056.1"/>
    </source>
</evidence>